<feature type="compositionally biased region" description="Polar residues" evidence="1">
    <location>
        <begin position="34"/>
        <end position="44"/>
    </location>
</feature>
<keyword evidence="3" id="KW-1185">Reference proteome</keyword>
<name>A0AA38GC71_TAXCH</name>
<dbReference type="AlphaFoldDB" id="A0AA38GC71"/>
<organism evidence="2 3">
    <name type="scientific">Taxus chinensis</name>
    <name type="common">Chinese yew</name>
    <name type="synonym">Taxus wallichiana var. chinensis</name>
    <dbReference type="NCBI Taxonomy" id="29808"/>
    <lineage>
        <taxon>Eukaryota</taxon>
        <taxon>Viridiplantae</taxon>
        <taxon>Streptophyta</taxon>
        <taxon>Embryophyta</taxon>
        <taxon>Tracheophyta</taxon>
        <taxon>Spermatophyta</taxon>
        <taxon>Pinopsida</taxon>
        <taxon>Pinidae</taxon>
        <taxon>Conifers II</taxon>
        <taxon>Cupressales</taxon>
        <taxon>Taxaceae</taxon>
        <taxon>Taxus</taxon>
    </lineage>
</organism>
<reference evidence="2 3" key="1">
    <citation type="journal article" date="2021" name="Nat. Plants">
        <title>The Taxus genome provides insights into paclitaxel biosynthesis.</title>
        <authorList>
            <person name="Xiong X."/>
            <person name="Gou J."/>
            <person name="Liao Q."/>
            <person name="Li Y."/>
            <person name="Zhou Q."/>
            <person name="Bi G."/>
            <person name="Li C."/>
            <person name="Du R."/>
            <person name="Wang X."/>
            <person name="Sun T."/>
            <person name="Guo L."/>
            <person name="Liang H."/>
            <person name="Lu P."/>
            <person name="Wu Y."/>
            <person name="Zhang Z."/>
            <person name="Ro D.K."/>
            <person name="Shang Y."/>
            <person name="Huang S."/>
            <person name="Yan J."/>
        </authorList>
    </citation>
    <scope>NUCLEOTIDE SEQUENCE [LARGE SCALE GENOMIC DNA]</scope>
    <source>
        <strain evidence="2">Ta-2019</strain>
    </source>
</reference>
<protein>
    <submittedName>
        <fullName evidence="2">Uncharacterized protein</fullName>
    </submittedName>
</protein>
<feature type="region of interest" description="Disordered" evidence="1">
    <location>
        <begin position="92"/>
        <end position="112"/>
    </location>
</feature>
<sequence>MSSPHSLVDVDPNQVRFTQSSIASHFSDKHGKGTSLSDASNQLKSGELTPSDFPPIRVSKDASGVMQSHDNRRLWVYREAGMTNVKAEVVSKPPSYKGAAPAASRHASFSPK</sequence>
<dbReference type="Proteomes" id="UP000824469">
    <property type="component" value="Unassembled WGS sequence"/>
</dbReference>
<dbReference type="EMBL" id="JAHRHJ020000004">
    <property type="protein sequence ID" value="KAH9319118.1"/>
    <property type="molecule type" value="Genomic_DNA"/>
</dbReference>
<gene>
    <name evidence="2" type="ORF">KI387_020887</name>
</gene>
<proteinExistence type="predicted"/>
<evidence type="ECO:0000313" key="2">
    <source>
        <dbReference type="EMBL" id="KAH9319118.1"/>
    </source>
</evidence>
<comment type="caution">
    <text evidence="2">The sequence shown here is derived from an EMBL/GenBank/DDBJ whole genome shotgun (WGS) entry which is preliminary data.</text>
</comment>
<feature type="region of interest" description="Disordered" evidence="1">
    <location>
        <begin position="19"/>
        <end position="67"/>
    </location>
</feature>
<accession>A0AA38GC71</accession>
<feature type="non-terminal residue" evidence="2">
    <location>
        <position position="112"/>
    </location>
</feature>
<evidence type="ECO:0000256" key="1">
    <source>
        <dbReference type="SAM" id="MobiDB-lite"/>
    </source>
</evidence>
<evidence type="ECO:0000313" key="3">
    <source>
        <dbReference type="Proteomes" id="UP000824469"/>
    </source>
</evidence>